<keyword evidence="1" id="KW-1134">Transmembrane beta strand</keyword>
<dbReference type="Gene3D" id="2.170.130.10">
    <property type="entry name" value="TonB-dependent receptor, plug domain"/>
    <property type="match status" value="1"/>
</dbReference>
<gene>
    <name evidence="4" type="ORF">EZ428_18215</name>
</gene>
<dbReference type="Pfam" id="PF07715">
    <property type="entry name" value="Plug"/>
    <property type="match status" value="1"/>
</dbReference>
<dbReference type="PROSITE" id="PS52016">
    <property type="entry name" value="TONB_DEPENDENT_REC_3"/>
    <property type="match status" value="1"/>
</dbReference>
<dbReference type="InterPro" id="IPR039426">
    <property type="entry name" value="TonB-dep_rcpt-like"/>
</dbReference>
<evidence type="ECO:0000259" key="3">
    <source>
        <dbReference type="Pfam" id="PF07715"/>
    </source>
</evidence>
<proteinExistence type="inferred from homology"/>
<accession>A0A4V6N5N8</accession>
<dbReference type="InterPro" id="IPR008969">
    <property type="entry name" value="CarboxyPept-like_regulatory"/>
</dbReference>
<dbReference type="InterPro" id="IPR023996">
    <property type="entry name" value="TonB-dep_OMP_SusC/RagA"/>
</dbReference>
<comment type="caution">
    <text evidence="4">The sequence shown here is derived from an EMBL/GenBank/DDBJ whole genome shotgun (WGS) entry which is preliminary data.</text>
</comment>
<feature type="chain" id="PRO_5020494715" evidence="2">
    <location>
        <begin position="26"/>
        <end position="1020"/>
    </location>
</feature>
<dbReference type="Gene3D" id="2.60.40.1120">
    <property type="entry name" value="Carboxypeptidase-like, regulatory domain"/>
    <property type="match status" value="1"/>
</dbReference>
<dbReference type="InterPro" id="IPR037066">
    <property type="entry name" value="Plug_dom_sf"/>
</dbReference>
<feature type="signal peptide" evidence="2">
    <location>
        <begin position="1"/>
        <end position="25"/>
    </location>
</feature>
<protein>
    <submittedName>
        <fullName evidence="4">TonB-dependent receptor</fullName>
    </submittedName>
</protein>
<keyword evidence="1" id="KW-0812">Transmembrane</keyword>
<sequence>MSLKFYQLKIFIVFFALIIATTAFAQSNFNVKGQVTDRASLPIPGVSIKIKGQKTVSITDRDGRYVIPAKRTDTLVFTYIGYKTIEQEVAEQTTINITLDANEESLNEVVVVAFGTQKKVTITGALTTVKGEDLAKSPNTNLAQTLVGRTSGLIAQQNTGQPGNDGVSLRIRGSSTFNANSAPLVLVDGVERPFNSINAEEVDNVTILKDAATTAVYGIRGANGVILVTTKRGSTGQPKFSFSTNYAVQAPTRLPELTNAYDYGVLYNEAIKNDNPLAPPLYTADDLQKYKDGSDPVFHPDIDWFDFMMKKTAPQSKNTLTVNGGGQLAKYFISLGYVNQSGLWKEFNEAYGYSNNTTYKRYNFRSSIDFNVSKTTVLGISLGGYSDKYHTSGNPFGAIQNAPPGGSPALIDGKLMLNSFIVGRNPLLDISAGYDERFVSQFNLTADLNQKLDKIINGLSFRSKLGYDSDYRTLLAKDVTRATYTPLKMVVGGVESVVFQQARDEVIGGISTQSFDSRSKRIYFESALQYNRSFGKHNVGGLVLYNQNKQYWPSNSAYTVEYPEIAIGYLGAVGRVTYNYDLRYLLEASVGRNGSENFPKGKRYGTFPAVSMGWNVTNEPFVKKIFGEKGILSQLKFKASYGETGNDKIIDNNNIYQRFMYFPSEYTFAASRAQLGEDLRSYEGVVEGQLGNSDITWEKAIKQNYAVEASFFKDKLNLKFDYFLDSRNNILYQKASIAHVAAAVQDVYNIAQIKNKGYEIEMGWNGKAGNVNYFINGNYTFARNRIIENGTIESPQNQLGNSLNQTYGLISNGFFNTQAEANAWPLQYSSVPTPGDARYMDTNNDGKVDQNDFVPIGDPTFPEINYGVNFGLSVKGFDVSVLFQGAENVSRVLSGFMQRPANQYGSTLAAVLDERWTPENAANATRPKLTATYGNANNYVNSTVWMRDASYLRLKNVELGYRFNGSFLKKAGLNSARLFLSGQNLVTWDKLKIVDPEQQASNSFAYPQLQIFNVGLNIQF</sequence>
<name>A0A4V6N5N8_9SPHI</name>
<reference evidence="4 5" key="1">
    <citation type="submission" date="2019-02" db="EMBL/GenBank/DDBJ databases">
        <title>Pedobacter sp. RP-1-13 sp. nov., isolated from Arctic soil.</title>
        <authorList>
            <person name="Dahal R.H."/>
        </authorList>
    </citation>
    <scope>NUCLEOTIDE SEQUENCE [LARGE SCALE GENOMIC DNA]</scope>
    <source>
        <strain evidence="4 5">RP-1-13</strain>
    </source>
</reference>
<keyword evidence="1" id="KW-0472">Membrane</keyword>
<dbReference type="PROSITE" id="PS00018">
    <property type="entry name" value="EF_HAND_1"/>
    <property type="match status" value="1"/>
</dbReference>
<keyword evidence="5" id="KW-1185">Reference proteome</keyword>
<comment type="subcellular location">
    <subcellularLocation>
        <location evidence="1">Cell outer membrane</location>
        <topology evidence="1">Multi-pass membrane protein</topology>
    </subcellularLocation>
</comment>
<dbReference type="OrthoDB" id="9768177at2"/>
<keyword evidence="1" id="KW-0813">Transport</keyword>
<dbReference type="Proteomes" id="UP000292884">
    <property type="component" value="Unassembled WGS sequence"/>
</dbReference>
<dbReference type="GO" id="GO:0009279">
    <property type="term" value="C:cell outer membrane"/>
    <property type="evidence" value="ECO:0007669"/>
    <property type="project" value="UniProtKB-SubCell"/>
</dbReference>
<comment type="similarity">
    <text evidence="1">Belongs to the TonB-dependent receptor family.</text>
</comment>
<dbReference type="InterPro" id="IPR012910">
    <property type="entry name" value="Plug_dom"/>
</dbReference>
<dbReference type="Pfam" id="PF13715">
    <property type="entry name" value="CarbopepD_reg_2"/>
    <property type="match status" value="1"/>
</dbReference>
<evidence type="ECO:0000313" key="5">
    <source>
        <dbReference type="Proteomes" id="UP000292884"/>
    </source>
</evidence>
<keyword evidence="1" id="KW-0998">Cell outer membrane</keyword>
<dbReference type="InterPro" id="IPR023997">
    <property type="entry name" value="TonB-dep_OMP_SusC/RagA_CS"/>
</dbReference>
<dbReference type="SUPFAM" id="SSF56935">
    <property type="entry name" value="Porins"/>
    <property type="match status" value="1"/>
</dbReference>
<dbReference type="NCBIfam" id="TIGR04056">
    <property type="entry name" value="OMP_RagA_SusC"/>
    <property type="match status" value="1"/>
</dbReference>
<keyword evidence="4" id="KW-0675">Receptor</keyword>
<dbReference type="NCBIfam" id="TIGR04057">
    <property type="entry name" value="SusC_RagA_signa"/>
    <property type="match status" value="1"/>
</dbReference>
<evidence type="ECO:0000256" key="1">
    <source>
        <dbReference type="PROSITE-ProRule" id="PRU01360"/>
    </source>
</evidence>
<dbReference type="EMBL" id="SJSK01000005">
    <property type="protein sequence ID" value="TCC88576.1"/>
    <property type="molecule type" value="Genomic_DNA"/>
</dbReference>
<keyword evidence="2" id="KW-0732">Signal</keyword>
<dbReference type="InterPro" id="IPR018247">
    <property type="entry name" value="EF_Hand_1_Ca_BS"/>
</dbReference>
<organism evidence="4 5">
    <name type="scientific">Pedobacter frigiditerrae</name>
    <dbReference type="NCBI Taxonomy" id="2530452"/>
    <lineage>
        <taxon>Bacteria</taxon>
        <taxon>Pseudomonadati</taxon>
        <taxon>Bacteroidota</taxon>
        <taxon>Sphingobacteriia</taxon>
        <taxon>Sphingobacteriales</taxon>
        <taxon>Sphingobacteriaceae</taxon>
        <taxon>Pedobacter</taxon>
    </lineage>
</organism>
<dbReference type="AlphaFoldDB" id="A0A4V6N5N8"/>
<dbReference type="FunFam" id="2.170.130.10:FF:000003">
    <property type="entry name" value="SusC/RagA family TonB-linked outer membrane protein"/>
    <property type="match status" value="1"/>
</dbReference>
<evidence type="ECO:0000313" key="4">
    <source>
        <dbReference type="EMBL" id="TCC88576.1"/>
    </source>
</evidence>
<dbReference type="RefSeq" id="WP_131554630.1">
    <property type="nucleotide sequence ID" value="NZ_SJSK01000005.1"/>
</dbReference>
<dbReference type="SUPFAM" id="SSF49464">
    <property type="entry name" value="Carboxypeptidase regulatory domain-like"/>
    <property type="match status" value="1"/>
</dbReference>
<feature type="domain" description="TonB-dependent receptor plug" evidence="3">
    <location>
        <begin position="119"/>
        <end position="225"/>
    </location>
</feature>
<evidence type="ECO:0000256" key="2">
    <source>
        <dbReference type="SAM" id="SignalP"/>
    </source>
</evidence>